<proteinExistence type="predicted"/>
<gene>
    <name evidence="2" type="ORF">CASFOL_042217</name>
</gene>
<accession>A0ABD3B9V5</accession>
<reference evidence="3" key="1">
    <citation type="journal article" date="2024" name="IScience">
        <title>Strigolactones Initiate the Formation of Haustorium-like Structures in Castilleja.</title>
        <authorList>
            <person name="Buerger M."/>
            <person name="Peterson D."/>
            <person name="Chory J."/>
        </authorList>
    </citation>
    <scope>NUCLEOTIDE SEQUENCE [LARGE SCALE GENOMIC DNA]</scope>
</reference>
<comment type="caution">
    <text evidence="2">The sequence shown here is derived from an EMBL/GenBank/DDBJ whole genome shotgun (WGS) entry which is preliminary data.</text>
</comment>
<name>A0ABD3B9V5_9LAMI</name>
<sequence>MEYFTSNEEEDDYYSSDQEAVPLDGLENEEPDAQWVPSKAPSCKSSWVTAAELILVASSEYGGSRKQARQEWSEPVSDFT</sequence>
<keyword evidence="3" id="KW-1185">Reference proteome</keyword>
<protein>
    <submittedName>
        <fullName evidence="2">Uncharacterized protein</fullName>
    </submittedName>
</protein>
<feature type="region of interest" description="Disordered" evidence="1">
    <location>
        <begin position="1"/>
        <end position="22"/>
    </location>
</feature>
<organism evidence="2 3">
    <name type="scientific">Castilleja foliolosa</name>
    <dbReference type="NCBI Taxonomy" id="1961234"/>
    <lineage>
        <taxon>Eukaryota</taxon>
        <taxon>Viridiplantae</taxon>
        <taxon>Streptophyta</taxon>
        <taxon>Embryophyta</taxon>
        <taxon>Tracheophyta</taxon>
        <taxon>Spermatophyta</taxon>
        <taxon>Magnoliopsida</taxon>
        <taxon>eudicotyledons</taxon>
        <taxon>Gunneridae</taxon>
        <taxon>Pentapetalae</taxon>
        <taxon>asterids</taxon>
        <taxon>lamiids</taxon>
        <taxon>Lamiales</taxon>
        <taxon>Orobanchaceae</taxon>
        <taxon>Pedicularideae</taxon>
        <taxon>Castillejinae</taxon>
        <taxon>Castilleja</taxon>
    </lineage>
</organism>
<evidence type="ECO:0000256" key="1">
    <source>
        <dbReference type="SAM" id="MobiDB-lite"/>
    </source>
</evidence>
<dbReference type="AlphaFoldDB" id="A0ABD3B9V5"/>
<evidence type="ECO:0000313" key="2">
    <source>
        <dbReference type="EMBL" id="KAL3614143.1"/>
    </source>
</evidence>
<dbReference type="Proteomes" id="UP001632038">
    <property type="component" value="Unassembled WGS sequence"/>
</dbReference>
<evidence type="ECO:0000313" key="3">
    <source>
        <dbReference type="Proteomes" id="UP001632038"/>
    </source>
</evidence>
<dbReference type="EMBL" id="JAVIJP010000107">
    <property type="protein sequence ID" value="KAL3614143.1"/>
    <property type="molecule type" value="Genomic_DNA"/>
</dbReference>